<feature type="domain" description="T6SS Phospholipase effector Tle1-like catalytic" evidence="2">
    <location>
        <begin position="34"/>
        <end position="317"/>
    </location>
</feature>
<dbReference type="InterPro" id="IPR029058">
    <property type="entry name" value="AB_hydrolase_fold"/>
</dbReference>
<dbReference type="OrthoDB" id="3162439at2759"/>
<feature type="region of interest" description="Disordered" evidence="1">
    <location>
        <begin position="237"/>
        <end position="272"/>
    </location>
</feature>
<feature type="compositionally biased region" description="Basic and acidic residues" evidence="1">
    <location>
        <begin position="262"/>
        <end position="272"/>
    </location>
</feature>
<organism evidence="3 4">
    <name type="scientific">Gymnopus androsaceus JB14</name>
    <dbReference type="NCBI Taxonomy" id="1447944"/>
    <lineage>
        <taxon>Eukaryota</taxon>
        <taxon>Fungi</taxon>
        <taxon>Dikarya</taxon>
        <taxon>Basidiomycota</taxon>
        <taxon>Agaricomycotina</taxon>
        <taxon>Agaricomycetes</taxon>
        <taxon>Agaricomycetidae</taxon>
        <taxon>Agaricales</taxon>
        <taxon>Marasmiineae</taxon>
        <taxon>Omphalotaceae</taxon>
        <taxon>Gymnopus</taxon>
    </lineage>
</organism>
<dbReference type="EMBL" id="ML769464">
    <property type="protein sequence ID" value="KAE9399827.1"/>
    <property type="molecule type" value="Genomic_DNA"/>
</dbReference>
<evidence type="ECO:0000259" key="2">
    <source>
        <dbReference type="Pfam" id="PF09994"/>
    </source>
</evidence>
<dbReference type="Proteomes" id="UP000799118">
    <property type="component" value="Unassembled WGS sequence"/>
</dbReference>
<proteinExistence type="predicted"/>
<feature type="region of interest" description="Disordered" evidence="1">
    <location>
        <begin position="358"/>
        <end position="378"/>
    </location>
</feature>
<evidence type="ECO:0000256" key="1">
    <source>
        <dbReference type="SAM" id="MobiDB-lite"/>
    </source>
</evidence>
<evidence type="ECO:0000313" key="4">
    <source>
        <dbReference type="Proteomes" id="UP000799118"/>
    </source>
</evidence>
<evidence type="ECO:0000313" key="3">
    <source>
        <dbReference type="EMBL" id="KAE9399827.1"/>
    </source>
</evidence>
<name>A0A6A4HS94_9AGAR</name>
<dbReference type="PANTHER" id="PTHR33840:SF2">
    <property type="entry name" value="TLE1 PHOSPHOLIPASE DOMAIN-CONTAINING PROTEIN"/>
    <property type="match status" value="1"/>
</dbReference>
<accession>A0A6A4HS94</accession>
<keyword evidence="4" id="KW-1185">Reference proteome</keyword>
<protein>
    <recommendedName>
        <fullName evidence="2">T6SS Phospholipase effector Tle1-like catalytic domain-containing protein</fullName>
    </recommendedName>
</protein>
<reference evidence="3" key="1">
    <citation type="journal article" date="2019" name="Environ. Microbiol.">
        <title>Fungal ecological strategies reflected in gene transcription - a case study of two litter decomposers.</title>
        <authorList>
            <person name="Barbi F."/>
            <person name="Kohler A."/>
            <person name="Barry K."/>
            <person name="Baskaran P."/>
            <person name="Daum C."/>
            <person name="Fauchery L."/>
            <person name="Ihrmark K."/>
            <person name="Kuo A."/>
            <person name="LaButti K."/>
            <person name="Lipzen A."/>
            <person name="Morin E."/>
            <person name="Grigoriev I.V."/>
            <person name="Henrissat B."/>
            <person name="Lindahl B."/>
            <person name="Martin F."/>
        </authorList>
    </citation>
    <scope>NUCLEOTIDE SEQUENCE</scope>
    <source>
        <strain evidence="3">JB14</strain>
    </source>
</reference>
<dbReference type="InterPro" id="IPR018712">
    <property type="entry name" value="Tle1-like_cat"/>
</dbReference>
<sequence>MGSPAREFSQDSQGTPGSPGVVPPTHPYRTLVLGTCKPLDSGNSNIVQLFSTLKKDDRDQQLVYYQAGIGTYTSPQIATPLASRMLTIRYDGQTIDMAIGWYLHAHVMGGYEFLMQNYKATDRICIFGFSRGAYTARSLAGMIHKVVGILPAYNFQQVPFAYKMFIRDDEIGFAQSAQFKKTFSVEATIEFVGVWDTVNSVGLFPHRLPFTASNTLIKTFRHAVSLDERRAKFKANLWNPHPDDKKAGISSNDRKHSKHHTHDRDAPENRYWKDPGAMTDVEEVWFAGCHCDVGGGSVSNEETTSLARIPLRWMIRECFRCNTGILFNSDGLRSLGLDPDTLWPEVRPRTPAIQRPSAVIRPTQRSSTRSLENGAGNPNVFQTEEELDLEDSLSPIYDQLSLVLPWWIVEFLPVKNKFHNGRGEFLPEIGLNLGRARKIPRMKEGVKIHRSVKTRMEAQYENGEKYVPKAKFDLKYVTWVD</sequence>
<dbReference type="Pfam" id="PF09994">
    <property type="entry name" value="T6SS_Tle1-like_cat"/>
    <property type="match status" value="1"/>
</dbReference>
<dbReference type="PANTHER" id="PTHR33840">
    <property type="match status" value="1"/>
</dbReference>
<gene>
    <name evidence="3" type="ORF">BT96DRAFT_820106</name>
</gene>
<feature type="region of interest" description="Disordered" evidence="1">
    <location>
        <begin position="1"/>
        <end position="24"/>
    </location>
</feature>
<dbReference type="SUPFAM" id="SSF53474">
    <property type="entry name" value="alpha/beta-Hydrolases"/>
    <property type="match status" value="1"/>
</dbReference>
<dbReference type="AlphaFoldDB" id="A0A6A4HS94"/>